<comment type="caution">
    <text evidence="1">The sequence shown here is derived from an EMBL/GenBank/DDBJ whole genome shotgun (WGS) entry which is preliminary data.</text>
</comment>
<sequence>MASTKKYENQVLKTSLNPNAAEFVPSKINSSPTNDGNAQSLSLDDPIFLGKEIFDESLLNASDYSDDEARKFWLHQLPEDITPDFKATREEELQIASDPSLLMDGLCINNGIESSRFVVSGTDHLSKRQDALSVNGVTDNISSLGYSIHSSPWSKQFSNGNQNNGINGVLDKVNSNDLLFDCSDLNNASLKPLEFLTVKFPVFSADYIANAYIRNRCDLKLTMIYLAQIELQDDHSFIQNPNLKMSVAHEGLFKYSHDNNKQGPSAYHLIDKGPFLFNKHKPSDTSRDFASAVHKFGSQNPSHWTYERNHSLDMNTGSSINSQLVANSYNGHAKSMYMDKLQESMEEPQNFCSPDNACFDQASAAFFFDNEAFPRDILQLKTTNDKVRENIFRQRNSEIHEVQNHEWCAQDPLINLHGLELSEAMHVLSHEINTLKIMARSSGKRVQVMVLIGTNGFQNPSILSEDTIKQYLLKEGLQFSQPQPGLIRLLVC</sequence>
<dbReference type="InterPro" id="IPR009818">
    <property type="entry name" value="PAM2_motif"/>
</dbReference>
<proteinExistence type="predicted"/>
<keyword evidence="2" id="KW-1185">Reference proteome</keyword>
<dbReference type="PANTHER" id="PTHR46651:SF1">
    <property type="entry name" value="SMALL MUTS RELATED FAMILY PROTEIN"/>
    <property type="match status" value="1"/>
</dbReference>
<evidence type="ECO:0000313" key="2">
    <source>
        <dbReference type="Proteomes" id="UP000036987"/>
    </source>
</evidence>
<dbReference type="InterPro" id="IPR053242">
    <property type="entry name" value="PAM2-like_domain"/>
</dbReference>
<name>A0A0K9Q2G3_ZOSMR</name>
<protein>
    <submittedName>
        <fullName evidence="1">Uncharacterized protein</fullName>
    </submittedName>
</protein>
<gene>
    <name evidence="1" type="ORF">ZOSMA_115G00240</name>
</gene>
<dbReference type="InterPro" id="IPR036063">
    <property type="entry name" value="Smr_dom_sf"/>
</dbReference>
<dbReference type="PANTHER" id="PTHR46651">
    <property type="entry name" value="POLYADENYLATE-BINDING PROTEIN-INTERACTING PROTEIN 7"/>
    <property type="match status" value="1"/>
</dbReference>
<accession>A0A0K9Q2G3</accession>
<organism evidence="1 2">
    <name type="scientific">Zostera marina</name>
    <name type="common">Eelgrass</name>
    <dbReference type="NCBI Taxonomy" id="29655"/>
    <lineage>
        <taxon>Eukaryota</taxon>
        <taxon>Viridiplantae</taxon>
        <taxon>Streptophyta</taxon>
        <taxon>Embryophyta</taxon>
        <taxon>Tracheophyta</taxon>
        <taxon>Spermatophyta</taxon>
        <taxon>Magnoliopsida</taxon>
        <taxon>Liliopsida</taxon>
        <taxon>Zosteraceae</taxon>
        <taxon>Zostera</taxon>
    </lineage>
</organism>
<dbReference type="STRING" id="29655.A0A0K9Q2G3"/>
<reference evidence="2" key="1">
    <citation type="journal article" date="2016" name="Nature">
        <title>The genome of the seagrass Zostera marina reveals angiosperm adaptation to the sea.</title>
        <authorList>
            <person name="Olsen J.L."/>
            <person name="Rouze P."/>
            <person name="Verhelst B."/>
            <person name="Lin Y.-C."/>
            <person name="Bayer T."/>
            <person name="Collen J."/>
            <person name="Dattolo E."/>
            <person name="De Paoli E."/>
            <person name="Dittami S."/>
            <person name="Maumus F."/>
            <person name="Michel G."/>
            <person name="Kersting A."/>
            <person name="Lauritano C."/>
            <person name="Lohaus R."/>
            <person name="Toepel M."/>
            <person name="Tonon T."/>
            <person name="Vanneste K."/>
            <person name="Amirebrahimi M."/>
            <person name="Brakel J."/>
            <person name="Bostroem C."/>
            <person name="Chovatia M."/>
            <person name="Grimwood J."/>
            <person name="Jenkins J.W."/>
            <person name="Jueterbock A."/>
            <person name="Mraz A."/>
            <person name="Stam W.T."/>
            <person name="Tice H."/>
            <person name="Bornberg-Bauer E."/>
            <person name="Green P.J."/>
            <person name="Pearson G.A."/>
            <person name="Procaccini G."/>
            <person name="Duarte C.M."/>
            <person name="Schmutz J."/>
            <person name="Reusch T.B.H."/>
            <person name="Van de Peer Y."/>
        </authorList>
    </citation>
    <scope>NUCLEOTIDE SEQUENCE [LARGE SCALE GENOMIC DNA]</scope>
    <source>
        <strain evidence="2">cv. Finnish</strain>
    </source>
</reference>
<dbReference type="EMBL" id="LFYR01000176">
    <property type="protein sequence ID" value="KMZ75389.1"/>
    <property type="molecule type" value="Genomic_DNA"/>
</dbReference>
<dbReference type="AlphaFoldDB" id="A0A0K9Q2G3"/>
<dbReference type="Pfam" id="PF07145">
    <property type="entry name" value="PAM2"/>
    <property type="match status" value="1"/>
</dbReference>
<dbReference type="Proteomes" id="UP000036987">
    <property type="component" value="Unassembled WGS sequence"/>
</dbReference>
<evidence type="ECO:0000313" key="1">
    <source>
        <dbReference type="EMBL" id="KMZ75389.1"/>
    </source>
</evidence>
<dbReference type="OMA" id="HEVQNHE"/>
<dbReference type="Gene3D" id="3.30.1370.110">
    <property type="match status" value="1"/>
</dbReference>
<dbReference type="OrthoDB" id="3231855at2759"/>